<reference evidence="4 5" key="1">
    <citation type="journal article" date="2011" name="J. Bacteriol.">
        <title>Genome sequence of Haloplasma contractile, an unusual contractile bacterium from a deep-sea anoxic brine lake.</title>
        <authorList>
            <person name="Antunes A."/>
            <person name="Alam I."/>
            <person name="El Dorry H."/>
            <person name="Siam R."/>
            <person name="Robertson A."/>
            <person name="Bajic V.B."/>
            <person name="Stingl U."/>
        </authorList>
    </citation>
    <scope>NUCLEOTIDE SEQUENCE [LARGE SCALE GENOMIC DNA]</scope>
    <source>
        <strain evidence="4 5">SSD-17B</strain>
    </source>
</reference>
<dbReference type="GO" id="GO:0016020">
    <property type="term" value="C:membrane"/>
    <property type="evidence" value="ECO:0007669"/>
    <property type="project" value="InterPro"/>
</dbReference>
<accession>F7PZM2</accession>
<proteinExistence type="inferred from homology"/>
<dbReference type="eggNOG" id="COG0697">
    <property type="taxonomic scope" value="Bacteria"/>
</dbReference>
<dbReference type="RefSeq" id="WP_008825984.1">
    <property type="nucleotide sequence ID" value="NZ_AFNU02000002.1"/>
</dbReference>
<feature type="transmembrane region" description="Helical" evidence="3">
    <location>
        <begin position="297"/>
        <end position="319"/>
    </location>
</feature>
<dbReference type="GO" id="GO:0009847">
    <property type="term" value="P:spore germination"/>
    <property type="evidence" value="ECO:0007669"/>
    <property type="project" value="InterPro"/>
</dbReference>
<dbReference type="PANTHER" id="PTHR22550:SF5">
    <property type="entry name" value="LEUCINE ZIPPER PROTEIN 4"/>
    <property type="match status" value="1"/>
</dbReference>
<sequence>MSRKKNKTYKTNKLGLNLVDNVNLVKKILLDDDTLITRYFNNQNNNNMKFCILFIDGLISNEIINENIIKPLIHNEYLDQHYSLLDTLKNQVILSNQVEINENKDMVLQSIMSGDTVLFADGHKEALIINTKYLQTRAIEEPVSEKIISGPREGFTESLTTNLSLIRKRIQTTSLRYKFRTLGKNTQTKICICYIEGIANNKILDELNKRLDSLELYNLIETNYISEVIKDAPYSPFKTTGSTERPDIVAAKLLEGRIALLVNGTPVAMTVPHLFIENMQSNEDYYINYYFSTIGRILRIVGFFTTISIPAIYLALISYHQEVIPTELIVSIFAARQAIPFPTVIELLALLFVFEILREAGTRMPTHIGQALSIVGALVLGQAAVEARFVSAPMVIVVGFSGITSLMIPKLTGASITIRTFLIFLTSLMGLYGYFFGVSALLIHLFKIRTFGVPYMDKITPNNLSDLQDTAIRAPWWYMQKKHKNYLKNTK</sequence>
<feature type="transmembrane region" description="Helical" evidence="3">
    <location>
        <begin position="369"/>
        <end position="385"/>
    </location>
</feature>
<evidence type="ECO:0000313" key="5">
    <source>
        <dbReference type="Proteomes" id="UP000005707"/>
    </source>
</evidence>
<keyword evidence="5" id="KW-1185">Reference proteome</keyword>
<keyword evidence="2 3" id="KW-0472">Membrane</keyword>
<reference evidence="4 5" key="2">
    <citation type="journal article" date="2013" name="PLoS ONE">
        <title>INDIGO - INtegrated Data Warehouse of MIcrobial GenOmes with Examples from the Red Sea Extremophiles.</title>
        <authorList>
            <person name="Alam I."/>
            <person name="Antunes A."/>
            <person name="Kamau A.A."/>
            <person name="Ba Alawi W."/>
            <person name="Kalkatawi M."/>
            <person name="Stingl U."/>
            <person name="Bajic V.B."/>
        </authorList>
    </citation>
    <scope>NUCLEOTIDE SEQUENCE [LARGE SCALE GENOMIC DNA]</scope>
    <source>
        <strain evidence="4 5">SSD-17B</strain>
    </source>
</reference>
<evidence type="ECO:0000256" key="3">
    <source>
        <dbReference type="SAM" id="Phobius"/>
    </source>
</evidence>
<keyword evidence="3" id="KW-1133">Transmembrane helix</keyword>
<dbReference type="PIRSF" id="PIRSF005690">
    <property type="entry name" value="GerBA"/>
    <property type="match status" value="1"/>
</dbReference>
<keyword evidence="3" id="KW-0812">Transmembrane</keyword>
<organism evidence="4 5">
    <name type="scientific">Haloplasma contractile SSD-17B</name>
    <dbReference type="NCBI Taxonomy" id="1033810"/>
    <lineage>
        <taxon>Bacteria</taxon>
        <taxon>Bacillati</taxon>
        <taxon>Mycoplasmatota</taxon>
        <taxon>Mollicutes</taxon>
        <taxon>Haloplasmatales</taxon>
        <taxon>Haloplasmataceae</taxon>
        <taxon>Haloplasma</taxon>
    </lineage>
</organism>
<dbReference type="STRING" id="1033810.HLPCO_000922"/>
<evidence type="ECO:0000256" key="2">
    <source>
        <dbReference type="ARBA" id="ARBA00023136"/>
    </source>
</evidence>
<evidence type="ECO:0000313" key="4">
    <source>
        <dbReference type="EMBL" id="ERJ13293.1"/>
    </source>
</evidence>
<feature type="transmembrane region" description="Helical" evidence="3">
    <location>
        <begin position="339"/>
        <end position="357"/>
    </location>
</feature>
<dbReference type="OrthoDB" id="9772630at2"/>
<dbReference type="AlphaFoldDB" id="F7PZM2"/>
<dbReference type="EMBL" id="AFNU02000002">
    <property type="protein sequence ID" value="ERJ13293.1"/>
    <property type="molecule type" value="Genomic_DNA"/>
</dbReference>
<feature type="transmembrane region" description="Helical" evidence="3">
    <location>
        <begin position="421"/>
        <end position="446"/>
    </location>
</feature>
<comment type="similarity">
    <text evidence="1">Belongs to the GerABKA family.</text>
</comment>
<comment type="caution">
    <text evidence="4">The sequence shown here is derived from an EMBL/GenBank/DDBJ whole genome shotgun (WGS) entry which is preliminary data.</text>
</comment>
<dbReference type="PANTHER" id="PTHR22550">
    <property type="entry name" value="SPORE GERMINATION PROTEIN"/>
    <property type="match status" value="1"/>
</dbReference>
<gene>
    <name evidence="4" type="ORF">HLPCO_000922</name>
</gene>
<dbReference type="Pfam" id="PF03323">
    <property type="entry name" value="GerA"/>
    <property type="match status" value="1"/>
</dbReference>
<protein>
    <submittedName>
        <fullName evidence="4">Spore germination protein</fullName>
    </submittedName>
</protein>
<name>F7PZM2_9MOLU</name>
<feature type="transmembrane region" description="Helical" evidence="3">
    <location>
        <begin position="391"/>
        <end position="409"/>
    </location>
</feature>
<evidence type="ECO:0000256" key="1">
    <source>
        <dbReference type="ARBA" id="ARBA00005278"/>
    </source>
</evidence>
<dbReference type="InParanoid" id="F7PZM2"/>
<dbReference type="InterPro" id="IPR050768">
    <property type="entry name" value="UPF0353/GerABKA_families"/>
</dbReference>
<dbReference type="InterPro" id="IPR004995">
    <property type="entry name" value="Spore_Ger"/>
</dbReference>
<dbReference type="Proteomes" id="UP000005707">
    <property type="component" value="Unassembled WGS sequence"/>
</dbReference>